<comment type="caution">
    <text evidence="2">The sequence shown here is derived from an EMBL/GenBank/DDBJ whole genome shotgun (WGS) entry which is preliminary data.</text>
</comment>
<evidence type="ECO:0000313" key="2">
    <source>
        <dbReference type="EMBL" id="NUW46344.1"/>
    </source>
</evidence>
<proteinExistence type="predicted"/>
<gene>
    <name evidence="2" type="ORF">HT134_40465</name>
</gene>
<keyword evidence="1" id="KW-1133">Transmembrane helix</keyword>
<keyword evidence="1" id="KW-0812">Transmembrane</keyword>
<feature type="transmembrane region" description="Helical" evidence="1">
    <location>
        <begin position="12"/>
        <end position="36"/>
    </location>
</feature>
<feature type="transmembrane region" description="Helical" evidence="1">
    <location>
        <begin position="72"/>
        <end position="91"/>
    </location>
</feature>
<accession>A0A7Y6J0B4</accession>
<sequence length="141" mass="15113">MQPEPMPRTVKVVHFILTLQCFLSLLGSVLALLLAISAGGTVWILPVMAAAWAAVQGWALKRVPGRLRSTRWLLVAIGAVQGVMFLALQVADDTFDSPAALFVNVSESAVVVVLLLLPSAGRWFDRPRDAAHLSAPRTSDG</sequence>
<organism evidence="2 3">
    <name type="scientific">Nonomuraea rhodomycinica</name>
    <dbReference type="NCBI Taxonomy" id="1712872"/>
    <lineage>
        <taxon>Bacteria</taxon>
        <taxon>Bacillati</taxon>
        <taxon>Actinomycetota</taxon>
        <taxon>Actinomycetes</taxon>
        <taxon>Streptosporangiales</taxon>
        <taxon>Streptosporangiaceae</taxon>
        <taxon>Nonomuraea</taxon>
    </lineage>
</organism>
<keyword evidence="1" id="KW-0472">Membrane</keyword>
<evidence type="ECO:0000313" key="3">
    <source>
        <dbReference type="Proteomes" id="UP000546126"/>
    </source>
</evidence>
<dbReference type="AlphaFoldDB" id="A0A7Y6J0B4"/>
<dbReference type="EMBL" id="JABWGO010000015">
    <property type="protein sequence ID" value="NUW46344.1"/>
    <property type="molecule type" value="Genomic_DNA"/>
</dbReference>
<name>A0A7Y6J0B4_9ACTN</name>
<feature type="transmembrane region" description="Helical" evidence="1">
    <location>
        <begin position="42"/>
        <end position="60"/>
    </location>
</feature>
<evidence type="ECO:0000256" key="1">
    <source>
        <dbReference type="SAM" id="Phobius"/>
    </source>
</evidence>
<feature type="transmembrane region" description="Helical" evidence="1">
    <location>
        <begin position="97"/>
        <end position="117"/>
    </location>
</feature>
<dbReference type="Proteomes" id="UP000546126">
    <property type="component" value="Unassembled WGS sequence"/>
</dbReference>
<dbReference type="RefSeq" id="WP_175605797.1">
    <property type="nucleotide sequence ID" value="NZ_JABWGO010000015.1"/>
</dbReference>
<reference evidence="2 3" key="1">
    <citation type="submission" date="2020-06" db="EMBL/GenBank/DDBJ databases">
        <authorList>
            <person name="Chanama M."/>
        </authorList>
    </citation>
    <scope>NUCLEOTIDE SEQUENCE [LARGE SCALE GENOMIC DNA]</scope>
    <source>
        <strain evidence="2 3">TBRC6557</strain>
    </source>
</reference>
<protein>
    <submittedName>
        <fullName evidence="2">Uncharacterized protein</fullName>
    </submittedName>
</protein>
<keyword evidence="3" id="KW-1185">Reference proteome</keyword>